<protein>
    <submittedName>
        <fullName evidence="4">Tyr recombinase domain-containing protein</fullName>
    </submittedName>
</protein>
<proteinExistence type="predicted"/>
<evidence type="ECO:0000256" key="1">
    <source>
        <dbReference type="SAM" id="MobiDB-lite"/>
    </source>
</evidence>
<sequence length="966" mass="107116">MDSENSLPDRGTPLPLPSNIDSHAIDDDQQSQDPAQLHNPADSEGLAQDSSDPPPQSMTDEGMDLFGHESCSLPSFAAEVQEDDPTLSDELTEADKVTLDSIAHQAMLSASLSDGLALPWESGIMASIFGDAPLVQETALPKVSQALDPSELGQQSRRGQVEGPSKRQRTDVGGNRLYERAISFKNTLTDPEMDQAKWSRALEKLYTVMVSGPESCPSSIAFSSEDVERNLRQIRLLCGARSPNTVAKRANSLLQFCLWHRGYFYRKHPIPFVQGDIADYVWEKHQDGMSYTGLTSFVEAVQFGTHVLGLPVADPESPTISAFVKGLLDKMALSRPKRKQARPLTVPEVTFLESMVKDQTVDPIDRYAAGAFLFAVFGRCRWSDLRYVSHFFLDVNNIEGKTIGYLEFATFSHKTAAQVARHGMPLPLVAPIWGLTNPCWALEWCKLAKEVELNFDNSFKGPILPAPDTSGRWNKRSVSASEATKWLLELLKHGDFNLDEVTSHSLKCTTLSWLAKAGTEPHHRLVLGHHSTQKGSLETYSRDMLAAPLRALEDVLRRIRVGVLHPDMTRSGHIQEPNKPDCAENTEDNEGANSSSSSDNSSSSSSSSGSDSENEAAENLIAVGLSSEEVQAILDNNVVSIAQMAFAIAPPGTSPTEQQVRDFYQDRTAVNMGTITSTKLLVFESHTLVVANIKSEVGRKDDVSSHCVLPTAERDRRVLDQQRQQELISVMRDILTRGFLPRAEGERLRGRLQFASNQLFGRRFRNCLKDLNTHISRSFRALSKELSESLELMVEMITENAPRQVDVNFLDWTHVYVDASFDPDGYSGIGGLILNSFGQCLGCFSEEVPQSLVDKLKKEDQKTVIFELEGLAIAAALYTFKDFVRGRRVVIFTDNQSAQEELGLVSWIERVPSQSNPADELSRAKIYRYAGIDAKQVDLLRCWAECTKEMNVSLSQVRGGETRDRT</sequence>
<dbReference type="EMBL" id="CAMXCT030003201">
    <property type="protein sequence ID" value="CAL4790316.1"/>
    <property type="molecule type" value="Genomic_DNA"/>
</dbReference>
<feature type="region of interest" description="Disordered" evidence="1">
    <location>
        <begin position="146"/>
        <end position="172"/>
    </location>
</feature>
<evidence type="ECO:0000313" key="4">
    <source>
        <dbReference type="EMBL" id="CAL4790316.1"/>
    </source>
</evidence>
<reference evidence="3" key="2">
    <citation type="submission" date="2024-04" db="EMBL/GenBank/DDBJ databases">
        <authorList>
            <person name="Chen Y."/>
            <person name="Shah S."/>
            <person name="Dougan E. K."/>
            <person name="Thang M."/>
            <person name="Chan C."/>
        </authorList>
    </citation>
    <scope>NUCLEOTIDE SEQUENCE [LARGE SCALE GENOMIC DNA]</scope>
</reference>
<accession>A0A9P1D384</accession>
<reference evidence="2" key="1">
    <citation type="submission" date="2022-10" db="EMBL/GenBank/DDBJ databases">
        <authorList>
            <person name="Chen Y."/>
            <person name="Dougan E. K."/>
            <person name="Chan C."/>
            <person name="Rhodes N."/>
            <person name="Thang M."/>
        </authorList>
    </citation>
    <scope>NUCLEOTIDE SEQUENCE</scope>
</reference>
<name>A0A9P1D384_9DINO</name>
<dbReference type="EMBL" id="CAMXCT020003201">
    <property type="protein sequence ID" value="CAL1156379.1"/>
    <property type="molecule type" value="Genomic_DNA"/>
</dbReference>
<keyword evidence="5" id="KW-1185">Reference proteome</keyword>
<evidence type="ECO:0000313" key="2">
    <source>
        <dbReference type="EMBL" id="CAI4003004.1"/>
    </source>
</evidence>
<dbReference type="OrthoDB" id="445524at2759"/>
<evidence type="ECO:0000313" key="5">
    <source>
        <dbReference type="Proteomes" id="UP001152797"/>
    </source>
</evidence>
<organism evidence="2">
    <name type="scientific">Cladocopium goreaui</name>
    <dbReference type="NCBI Taxonomy" id="2562237"/>
    <lineage>
        <taxon>Eukaryota</taxon>
        <taxon>Sar</taxon>
        <taxon>Alveolata</taxon>
        <taxon>Dinophyceae</taxon>
        <taxon>Suessiales</taxon>
        <taxon>Symbiodiniaceae</taxon>
        <taxon>Cladocopium</taxon>
    </lineage>
</organism>
<dbReference type="EMBL" id="CAMXCT010003201">
    <property type="protein sequence ID" value="CAI4003004.1"/>
    <property type="molecule type" value="Genomic_DNA"/>
</dbReference>
<feature type="compositionally biased region" description="Low complexity" evidence="1">
    <location>
        <begin position="591"/>
        <end position="611"/>
    </location>
</feature>
<feature type="region of interest" description="Disordered" evidence="1">
    <location>
        <begin position="568"/>
        <end position="615"/>
    </location>
</feature>
<dbReference type="AlphaFoldDB" id="A0A9P1D384"/>
<comment type="caution">
    <text evidence="2">The sequence shown here is derived from an EMBL/GenBank/DDBJ whole genome shotgun (WGS) entry which is preliminary data.</text>
</comment>
<dbReference type="Proteomes" id="UP001152797">
    <property type="component" value="Unassembled WGS sequence"/>
</dbReference>
<evidence type="ECO:0000313" key="3">
    <source>
        <dbReference type="EMBL" id="CAL1156379.1"/>
    </source>
</evidence>
<gene>
    <name evidence="2" type="ORF">C1SCF055_LOCUS28907</name>
</gene>
<feature type="region of interest" description="Disordered" evidence="1">
    <location>
        <begin position="1"/>
        <end position="69"/>
    </location>
</feature>